<gene>
    <name evidence="2" type="ORF">pclt_cds_32</name>
</gene>
<reference evidence="2" key="1">
    <citation type="journal article" date="2019" name="Front. Microbiol.">
        <title>Pandoravirus Celtis Illustrates the Microevolution Processes at Work in the Giant Pandoraviridae Genomes.</title>
        <authorList>
            <person name="Legendre M."/>
            <person name="Alempic J.M."/>
            <person name="Philippe N."/>
            <person name="Lartigue A."/>
            <person name="Jeudy S."/>
            <person name="Poirot O."/>
            <person name="Ta N.T."/>
            <person name="Nin S."/>
            <person name="Coute Y."/>
            <person name="Abergel C."/>
            <person name="Claverie J.M."/>
        </authorList>
    </citation>
    <scope>NUCLEOTIDE SEQUENCE</scope>
</reference>
<protein>
    <submittedName>
        <fullName evidence="2">Uncharacterized protein</fullName>
    </submittedName>
</protein>
<accession>A0A4D6EGP2</accession>
<feature type="region of interest" description="Disordered" evidence="1">
    <location>
        <begin position="1"/>
        <end position="22"/>
    </location>
</feature>
<feature type="region of interest" description="Disordered" evidence="1">
    <location>
        <begin position="133"/>
        <end position="165"/>
    </location>
</feature>
<evidence type="ECO:0000313" key="3">
    <source>
        <dbReference type="Proteomes" id="UP001237152"/>
    </source>
</evidence>
<dbReference type="Proteomes" id="UP001237152">
    <property type="component" value="Segment"/>
</dbReference>
<name>A0A4D6EGP2_9VIRU</name>
<proteinExistence type="predicted"/>
<dbReference type="EMBL" id="MK174290">
    <property type="protein sequence ID" value="QBZ80632.1"/>
    <property type="molecule type" value="Genomic_DNA"/>
</dbReference>
<organism evidence="2 3">
    <name type="scientific">Pandoravirus celtis</name>
    <dbReference type="NCBI Taxonomy" id="2568002"/>
    <lineage>
        <taxon>Viruses</taxon>
        <taxon>Pandoravirus</taxon>
    </lineage>
</organism>
<evidence type="ECO:0000256" key="1">
    <source>
        <dbReference type="SAM" id="MobiDB-lite"/>
    </source>
</evidence>
<feature type="compositionally biased region" description="Polar residues" evidence="1">
    <location>
        <begin position="1"/>
        <end position="10"/>
    </location>
</feature>
<evidence type="ECO:0000313" key="2">
    <source>
        <dbReference type="EMBL" id="QBZ80632.1"/>
    </source>
</evidence>
<sequence length="181" mass="19919">MSVRQMSARASSLWRRRPTTAVTPTSAGMPTVWMTMGGRIMCWWVMAPSKTTLFSLARPRWSHLLRDGLLCDPARPGPRPDRWTLGRPAARLRWAPAHAMGDRCPCISAPLAAPGRGSVDIREAQATLCDQRPPEPVLSFLRSNTTPRRRDAPHTPAGDASTTTTSISIIMTVTGNMMTTR</sequence>